<feature type="domain" description="Pyridine nucleotide-disulphide oxidoreductase dimerisation" evidence="9">
    <location>
        <begin position="339"/>
        <end position="447"/>
    </location>
</feature>
<dbReference type="PIRSF" id="PIRSF000350">
    <property type="entry name" value="Mercury_reductase_MerA"/>
    <property type="match status" value="1"/>
</dbReference>
<evidence type="ECO:0000256" key="5">
    <source>
        <dbReference type="ARBA" id="ARBA00023002"/>
    </source>
</evidence>
<evidence type="ECO:0000256" key="1">
    <source>
        <dbReference type="ARBA" id="ARBA00001974"/>
    </source>
</evidence>
<name>A0ABQ3FE90_9GAMM</name>
<dbReference type="Gene3D" id="3.50.50.60">
    <property type="entry name" value="FAD/NAD(P)-binding domain"/>
    <property type="match status" value="2"/>
</dbReference>
<accession>A0ABQ3FE90</accession>
<dbReference type="SUPFAM" id="SSF55424">
    <property type="entry name" value="FAD/NAD-linked reductases, dimerisation (C-terminal) domain"/>
    <property type="match status" value="1"/>
</dbReference>
<dbReference type="RefSeq" id="WP_189515626.1">
    <property type="nucleotide sequence ID" value="NZ_BMZM01000001.1"/>
</dbReference>
<feature type="domain" description="FAD/NAD(P)-binding" evidence="10">
    <location>
        <begin position="7"/>
        <end position="318"/>
    </location>
</feature>
<dbReference type="NCBIfam" id="NF004776">
    <property type="entry name" value="PRK06116.1"/>
    <property type="match status" value="1"/>
</dbReference>
<evidence type="ECO:0000259" key="9">
    <source>
        <dbReference type="Pfam" id="PF02852"/>
    </source>
</evidence>
<comment type="cofactor">
    <cofactor evidence="1">
        <name>FAD</name>
        <dbReference type="ChEBI" id="CHEBI:57692"/>
    </cofactor>
</comment>
<dbReference type="SUPFAM" id="SSF51905">
    <property type="entry name" value="FAD/NAD(P)-binding domain"/>
    <property type="match status" value="1"/>
</dbReference>
<keyword evidence="5 8" id="KW-0560">Oxidoreductase</keyword>
<dbReference type="InterPro" id="IPR046952">
    <property type="entry name" value="GSHR/TRXR-like"/>
</dbReference>
<gene>
    <name evidence="11" type="primary">gor</name>
    <name evidence="11" type="ORF">GCM10010082_10030</name>
</gene>
<evidence type="ECO:0000256" key="4">
    <source>
        <dbReference type="ARBA" id="ARBA00022827"/>
    </source>
</evidence>
<dbReference type="Pfam" id="PF02852">
    <property type="entry name" value="Pyr_redox_dim"/>
    <property type="match status" value="1"/>
</dbReference>
<organism evidence="11 12">
    <name type="scientific">Kushneria pakistanensis</name>
    <dbReference type="NCBI Taxonomy" id="1508770"/>
    <lineage>
        <taxon>Bacteria</taxon>
        <taxon>Pseudomonadati</taxon>
        <taxon>Pseudomonadota</taxon>
        <taxon>Gammaproteobacteria</taxon>
        <taxon>Oceanospirillales</taxon>
        <taxon>Halomonadaceae</taxon>
        <taxon>Kushneria</taxon>
    </lineage>
</organism>
<evidence type="ECO:0000256" key="8">
    <source>
        <dbReference type="RuleBase" id="RU003691"/>
    </source>
</evidence>
<comment type="similarity">
    <text evidence="2 8">Belongs to the class-I pyridine nucleotide-disulfide oxidoreductase family.</text>
</comment>
<protein>
    <submittedName>
        <fullName evidence="11">Glutathione-disulfide reductase</fullName>
    </submittedName>
</protein>
<dbReference type="PRINTS" id="PR00368">
    <property type="entry name" value="FADPNR"/>
</dbReference>
<reference evidence="12" key="1">
    <citation type="journal article" date="2019" name="Int. J. Syst. Evol. Microbiol.">
        <title>The Global Catalogue of Microorganisms (GCM) 10K type strain sequencing project: providing services to taxonomists for standard genome sequencing and annotation.</title>
        <authorList>
            <consortium name="The Broad Institute Genomics Platform"/>
            <consortium name="The Broad Institute Genome Sequencing Center for Infectious Disease"/>
            <person name="Wu L."/>
            <person name="Ma J."/>
        </authorList>
    </citation>
    <scope>NUCLEOTIDE SEQUENCE [LARGE SCALE GENOMIC DNA]</scope>
    <source>
        <strain evidence="12">KCTC 42082</strain>
    </source>
</reference>
<dbReference type="Gene3D" id="3.30.390.30">
    <property type="match status" value="1"/>
</dbReference>
<dbReference type="PRINTS" id="PR00411">
    <property type="entry name" value="PNDRDTASEI"/>
</dbReference>
<dbReference type="InterPro" id="IPR004099">
    <property type="entry name" value="Pyr_nucl-diS_OxRdtase_dimer"/>
</dbReference>
<evidence type="ECO:0000313" key="12">
    <source>
        <dbReference type="Proteomes" id="UP000604243"/>
    </source>
</evidence>
<dbReference type="InterPro" id="IPR036188">
    <property type="entry name" value="FAD/NAD-bd_sf"/>
</dbReference>
<proteinExistence type="inferred from homology"/>
<dbReference type="InterPro" id="IPR016156">
    <property type="entry name" value="FAD/NAD-linked_Rdtase_dimer_sf"/>
</dbReference>
<evidence type="ECO:0000256" key="2">
    <source>
        <dbReference type="ARBA" id="ARBA00007532"/>
    </source>
</evidence>
<dbReference type="Proteomes" id="UP000604243">
    <property type="component" value="Unassembled WGS sequence"/>
</dbReference>
<dbReference type="EMBL" id="BMZM01000001">
    <property type="protein sequence ID" value="GHC20190.1"/>
    <property type="molecule type" value="Genomic_DNA"/>
</dbReference>
<evidence type="ECO:0000259" key="10">
    <source>
        <dbReference type="Pfam" id="PF07992"/>
    </source>
</evidence>
<evidence type="ECO:0000256" key="3">
    <source>
        <dbReference type="ARBA" id="ARBA00022630"/>
    </source>
</evidence>
<evidence type="ECO:0000313" key="11">
    <source>
        <dbReference type="EMBL" id="GHC20190.1"/>
    </source>
</evidence>
<dbReference type="InterPro" id="IPR012999">
    <property type="entry name" value="Pyr_OxRdtase_I_AS"/>
</dbReference>
<dbReference type="PANTHER" id="PTHR42737">
    <property type="entry name" value="GLUTATHIONE REDUCTASE"/>
    <property type="match status" value="1"/>
</dbReference>
<keyword evidence="7 8" id="KW-0676">Redox-active center</keyword>
<keyword evidence="12" id="KW-1185">Reference proteome</keyword>
<dbReference type="PANTHER" id="PTHR42737:SF2">
    <property type="entry name" value="GLUTATHIONE REDUCTASE"/>
    <property type="match status" value="1"/>
</dbReference>
<keyword evidence="3 8" id="KW-0285">Flavoprotein</keyword>
<comment type="caution">
    <text evidence="11">The sequence shown here is derived from an EMBL/GenBank/DDBJ whole genome shotgun (WGS) entry which is preliminary data.</text>
</comment>
<sequence>MSQYDVDLFVIGAGSGGVRAARTAAGKGVRVAIAEDRYLGGTCVNVGCVPKKLYSYAAHFHDAFKDSKGFGWHFDSAPRFEWSKLRDNKKTEISRLNGIYERLLTNAGVELIQGRAEIVDEHTVAINGRRVSAEKILIATGGTPWMPEFEGREHVLSSDQIFDLPSFPKRFLVMGGGYIAVEFASIFNGLGAETHLAYRGPLFLRGFDHELRDFIRDEMLKKGVNLHFESTIARVEKRDDAYAVELSNGETLEVDAILGATGRRPRFEGLGLENVDVEREFDGKLKIDDRYQTSVPSILALGDIIEGPELTPVALEEAMRLVELHYGSGSADPIDYDSVATAVFCHPNMGTVGLTEEQARARHDSIRVYTTDFRPMRHTLSGSDERCLMKLIVDDSTDRVVGAHMVGEEAGELIQGLAIAVRARLTKRDFDATIGVHPTSAEEFVTLRNVTRT</sequence>
<dbReference type="InterPro" id="IPR023753">
    <property type="entry name" value="FAD/NAD-binding_dom"/>
</dbReference>
<dbReference type="InterPro" id="IPR001100">
    <property type="entry name" value="Pyr_nuc-diS_OxRdtase"/>
</dbReference>
<dbReference type="PROSITE" id="PS00076">
    <property type="entry name" value="PYRIDINE_REDOX_1"/>
    <property type="match status" value="1"/>
</dbReference>
<keyword evidence="4 8" id="KW-0274">FAD</keyword>
<evidence type="ECO:0000256" key="6">
    <source>
        <dbReference type="ARBA" id="ARBA00023157"/>
    </source>
</evidence>
<evidence type="ECO:0000256" key="7">
    <source>
        <dbReference type="ARBA" id="ARBA00023284"/>
    </source>
</evidence>
<keyword evidence="6" id="KW-1015">Disulfide bond</keyword>
<dbReference type="Pfam" id="PF07992">
    <property type="entry name" value="Pyr_redox_2"/>
    <property type="match status" value="1"/>
</dbReference>